<evidence type="ECO:0000313" key="10">
    <source>
        <dbReference type="Proteomes" id="UP000770629"/>
    </source>
</evidence>
<evidence type="ECO:0000313" key="7">
    <source>
        <dbReference type="EMBL" id="MBX5025888.1"/>
    </source>
</evidence>
<evidence type="ECO:0000259" key="6">
    <source>
        <dbReference type="SMART" id="SM00925"/>
    </source>
</evidence>
<dbReference type="PANTHER" id="PTHR30124">
    <property type="entry name" value="MEMBRANE-BOUND LYTIC MUREIN TRANSGLYCOSYLASE A"/>
    <property type="match status" value="1"/>
</dbReference>
<proteinExistence type="predicted"/>
<dbReference type="SUPFAM" id="SSF50685">
    <property type="entry name" value="Barwin-like endoglucanases"/>
    <property type="match status" value="1"/>
</dbReference>
<dbReference type="Gene3D" id="2.40.40.10">
    <property type="entry name" value="RlpA-like domain"/>
    <property type="match status" value="1"/>
</dbReference>
<comment type="caution">
    <text evidence="7">The sequence shown here is derived from an EMBL/GenBank/DDBJ whole genome shotgun (WGS) entry which is preliminary data.</text>
</comment>
<dbReference type="CDD" id="cd14485">
    <property type="entry name" value="mltA_like_LT_A"/>
    <property type="match status" value="1"/>
</dbReference>
<gene>
    <name evidence="8" type="ORF">HJB60_18195</name>
    <name evidence="7" type="ORF">HJB63_25565</name>
</gene>
<dbReference type="Pfam" id="PF03562">
    <property type="entry name" value="MltA"/>
    <property type="match status" value="1"/>
</dbReference>
<evidence type="ECO:0000256" key="5">
    <source>
        <dbReference type="ARBA" id="ARBA00030918"/>
    </source>
</evidence>
<keyword evidence="3" id="KW-0456">Lyase</keyword>
<evidence type="ECO:0000313" key="9">
    <source>
        <dbReference type="Proteomes" id="UP000749740"/>
    </source>
</evidence>
<dbReference type="InterPro" id="IPR036908">
    <property type="entry name" value="RlpA-like_sf"/>
</dbReference>
<dbReference type="GO" id="GO:0009254">
    <property type="term" value="P:peptidoglycan turnover"/>
    <property type="evidence" value="ECO:0007669"/>
    <property type="project" value="InterPro"/>
</dbReference>
<dbReference type="PIRSF" id="PIRSF019422">
    <property type="entry name" value="MltA"/>
    <property type="match status" value="1"/>
</dbReference>
<feature type="domain" description="Lytic transglycosylase MltA" evidence="6">
    <location>
        <begin position="106"/>
        <end position="264"/>
    </location>
</feature>
<accession>A0A9Q3MAV2</accession>
<evidence type="ECO:0000313" key="8">
    <source>
        <dbReference type="EMBL" id="MBX5091089.1"/>
    </source>
</evidence>
<dbReference type="GO" id="GO:0019867">
    <property type="term" value="C:outer membrane"/>
    <property type="evidence" value="ECO:0007669"/>
    <property type="project" value="InterPro"/>
</dbReference>
<evidence type="ECO:0000256" key="2">
    <source>
        <dbReference type="ARBA" id="ARBA00012587"/>
    </source>
</evidence>
<organism evidence="7 9">
    <name type="scientific">Rhizobium lentis</name>
    <dbReference type="NCBI Taxonomy" id="1138194"/>
    <lineage>
        <taxon>Bacteria</taxon>
        <taxon>Pseudomonadati</taxon>
        <taxon>Pseudomonadota</taxon>
        <taxon>Alphaproteobacteria</taxon>
        <taxon>Hyphomicrobiales</taxon>
        <taxon>Rhizobiaceae</taxon>
        <taxon>Rhizobium/Agrobacterium group</taxon>
        <taxon>Rhizobium</taxon>
    </lineage>
</organism>
<evidence type="ECO:0000256" key="1">
    <source>
        <dbReference type="ARBA" id="ARBA00001420"/>
    </source>
</evidence>
<dbReference type="InterPro" id="IPR010611">
    <property type="entry name" value="3D_dom"/>
</dbReference>
<evidence type="ECO:0000256" key="3">
    <source>
        <dbReference type="ARBA" id="ARBA00023239"/>
    </source>
</evidence>
<dbReference type="InterPro" id="IPR026044">
    <property type="entry name" value="MltA"/>
</dbReference>
<dbReference type="Gene3D" id="2.40.240.50">
    <property type="entry name" value="Barwin-like endoglucanases"/>
    <property type="match status" value="1"/>
</dbReference>
<reference evidence="7 10" key="1">
    <citation type="submission" date="2020-04" db="EMBL/GenBank/DDBJ databases">
        <title>Global-level population genomics: horizontal gene transfer, symbiosis and evolution in Rhizobia.</title>
        <authorList>
            <person name="Gai Y."/>
        </authorList>
    </citation>
    <scope>NUCLEOTIDE SEQUENCE</scope>
    <source>
        <strain evidence="8 10">BLR33</strain>
        <strain evidence="7">BLR57</strain>
    </source>
</reference>
<dbReference type="EC" id="4.2.2.n1" evidence="2"/>
<dbReference type="Pfam" id="PF06725">
    <property type="entry name" value="3D"/>
    <property type="match status" value="1"/>
</dbReference>
<dbReference type="SMART" id="SM00925">
    <property type="entry name" value="MltA"/>
    <property type="match status" value="1"/>
</dbReference>
<dbReference type="GO" id="GO:0004553">
    <property type="term" value="F:hydrolase activity, hydrolyzing O-glycosyl compounds"/>
    <property type="evidence" value="ECO:0007669"/>
    <property type="project" value="InterPro"/>
</dbReference>
<dbReference type="GeneID" id="66139710"/>
<dbReference type="GO" id="GO:0071555">
    <property type="term" value="P:cell wall organization"/>
    <property type="evidence" value="ECO:0007669"/>
    <property type="project" value="UniProtKB-KW"/>
</dbReference>
<dbReference type="RefSeq" id="WP_207244009.1">
    <property type="nucleotide sequence ID" value="NZ_CP071454.1"/>
</dbReference>
<dbReference type="PANTHER" id="PTHR30124:SF0">
    <property type="entry name" value="MEMBRANE-BOUND LYTIC MUREIN TRANSGLYCOSYLASE A"/>
    <property type="match status" value="1"/>
</dbReference>
<dbReference type="CDD" id="cd14668">
    <property type="entry name" value="mlta_B"/>
    <property type="match status" value="1"/>
</dbReference>
<comment type="catalytic activity">
    <reaction evidence="1">
        <text>Exolytic cleavage of the (1-&gt;4)-beta-glycosidic linkage between N-acetylmuramic acid (MurNAc) and N-acetylglucosamine (GlcNAc) residues in peptidoglycan, from either the reducing or the non-reducing ends of the peptidoglycan chains, with concomitant formation of a 1,6-anhydrobond in the MurNAc residue.</text>
        <dbReference type="EC" id="4.2.2.n1"/>
    </reaction>
</comment>
<dbReference type="EMBL" id="JABDYF010000007">
    <property type="protein sequence ID" value="MBX5091089.1"/>
    <property type="molecule type" value="Genomic_DNA"/>
</dbReference>
<dbReference type="AlphaFoldDB" id="A0A9Q3MAV2"/>
<keyword evidence="10" id="KW-1185">Reference proteome</keyword>
<dbReference type="EMBL" id="JABDYC010000011">
    <property type="protein sequence ID" value="MBX5025888.1"/>
    <property type="molecule type" value="Genomic_DNA"/>
</dbReference>
<dbReference type="GO" id="GO:0009253">
    <property type="term" value="P:peptidoglycan catabolic process"/>
    <property type="evidence" value="ECO:0007669"/>
    <property type="project" value="TreeGrafter"/>
</dbReference>
<name>A0A9Q3MAV2_9HYPH</name>
<sequence length="380" mass="42103">MSDHASDFVLQAISFDRLEGWKDDDPSGLFEVMRRCRRQITDVKPYRTGSLGLSSDDLLPLLLDAENFTPSSPASARAFFEARCRPFLIRRKDGGSGFVTAFYEPEIEVSERPDDVFRFPFYSRPDDLIDLDDGNRPAELDVSYVFGRLHGDGRVGAYPDRREIDQGFLAGRGLEIAWAKSKVDVFFVHVQGAARLRYRDGRIGRITYAAKAGHPFSAIGKLLIERGEIDRAEISMQSIRGWLARNPGRVDEVLWHNRSYIFFREMPSEALGLRTADPEAGPIAAAKVPLLAGRSLAVDRMIHTFGFPFFISADSLIHLDQGRPFRRLMLALDTGSAIVGPARGDIFTGSGDAAGESAGTVRNDADFVILLPNAAAGRFD</sequence>
<dbReference type="Proteomes" id="UP000770629">
    <property type="component" value="Unassembled WGS sequence"/>
</dbReference>
<evidence type="ECO:0000256" key="4">
    <source>
        <dbReference type="ARBA" id="ARBA00023316"/>
    </source>
</evidence>
<dbReference type="GO" id="GO:0008933">
    <property type="term" value="F:peptidoglycan lytic transglycosylase activity"/>
    <property type="evidence" value="ECO:0007669"/>
    <property type="project" value="TreeGrafter"/>
</dbReference>
<dbReference type="InterPro" id="IPR005300">
    <property type="entry name" value="MltA_B"/>
</dbReference>
<protein>
    <recommendedName>
        <fullName evidence="2">peptidoglycan lytic exotransglycosylase</fullName>
        <ecNumber evidence="2">4.2.2.n1</ecNumber>
    </recommendedName>
    <alternativeName>
        <fullName evidence="5">Murein hydrolase A</fullName>
    </alternativeName>
</protein>
<keyword evidence="4" id="KW-0961">Cell wall biogenesis/degradation</keyword>
<dbReference type="Proteomes" id="UP000749740">
    <property type="component" value="Unassembled WGS sequence"/>
</dbReference>